<dbReference type="Proteomes" id="UP000800035">
    <property type="component" value="Unassembled WGS sequence"/>
</dbReference>
<dbReference type="InterPro" id="IPR049326">
    <property type="entry name" value="Rhodopsin_dom_fungi"/>
</dbReference>
<reference evidence="9" key="1">
    <citation type="journal article" date="2020" name="Stud. Mycol.">
        <title>101 Dothideomycetes genomes: a test case for predicting lifestyles and emergence of pathogens.</title>
        <authorList>
            <person name="Haridas S."/>
            <person name="Albert R."/>
            <person name="Binder M."/>
            <person name="Bloem J."/>
            <person name="Labutti K."/>
            <person name="Salamov A."/>
            <person name="Andreopoulos B."/>
            <person name="Baker S."/>
            <person name="Barry K."/>
            <person name="Bills G."/>
            <person name="Bluhm B."/>
            <person name="Cannon C."/>
            <person name="Castanera R."/>
            <person name="Culley D."/>
            <person name="Daum C."/>
            <person name="Ezra D."/>
            <person name="Gonzalez J."/>
            <person name="Henrissat B."/>
            <person name="Kuo A."/>
            <person name="Liang C."/>
            <person name="Lipzen A."/>
            <person name="Lutzoni F."/>
            <person name="Magnuson J."/>
            <person name="Mondo S."/>
            <person name="Nolan M."/>
            <person name="Ohm R."/>
            <person name="Pangilinan J."/>
            <person name="Park H.-J."/>
            <person name="Ramirez L."/>
            <person name="Alfaro M."/>
            <person name="Sun H."/>
            <person name="Tritt A."/>
            <person name="Yoshinaga Y."/>
            <person name="Zwiers L.-H."/>
            <person name="Turgeon B."/>
            <person name="Goodwin S."/>
            <person name="Spatafora J."/>
            <person name="Crous P."/>
            <person name="Grigoriev I."/>
        </authorList>
    </citation>
    <scope>NUCLEOTIDE SEQUENCE</scope>
    <source>
        <strain evidence="9">CBS 675.92</strain>
    </source>
</reference>
<dbReference type="EMBL" id="ML977047">
    <property type="protein sequence ID" value="KAF1948817.1"/>
    <property type="molecule type" value="Genomic_DNA"/>
</dbReference>
<dbReference type="OrthoDB" id="5331848at2759"/>
<dbReference type="PANTHER" id="PTHR33048">
    <property type="entry name" value="PTH11-LIKE INTEGRAL MEMBRANE PROTEIN (AFU_ORTHOLOGUE AFUA_5G11245)"/>
    <property type="match status" value="1"/>
</dbReference>
<feature type="domain" description="Rhodopsin" evidence="8">
    <location>
        <begin position="31"/>
        <end position="275"/>
    </location>
</feature>
<keyword evidence="4 7" id="KW-0472">Membrane</keyword>
<feature type="transmembrane region" description="Helical" evidence="7">
    <location>
        <begin position="249"/>
        <end position="267"/>
    </location>
</feature>
<protein>
    <recommendedName>
        <fullName evidence="8">Rhodopsin domain-containing protein</fullName>
    </recommendedName>
</protein>
<feature type="transmembrane region" description="Helical" evidence="7">
    <location>
        <begin position="47"/>
        <end position="68"/>
    </location>
</feature>
<proteinExistence type="inferred from homology"/>
<keyword evidence="2 7" id="KW-0812">Transmembrane</keyword>
<keyword evidence="10" id="KW-1185">Reference proteome</keyword>
<comment type="similarity">
    <text evidence="5">Belongs to the SAT4 family.</text>
</comment>
<evidence type="ECO:0000256" key="1">
    <source>
        <dbReference type="ARBA" id="ARBA00004141"/>
    </source>
</evidence>
<dbReference type="Pfam" id="PF20684">
    <property type="entry name" value="Fung_rhodopsin"/>
    <property type="match status" value="1"/>
</dbReference>
<evidence type="ECO:0000256" key="3">
    <source>
        <dbReference type="ARBA" id="ARBA00022989"/>
    </source>
</evidence>
<feature type="region of interest" description="Disordered" evidence="6">
    <location>
        <begin position="281"/>
        <end position="314"/>
    </location>
</feature>
<evidence type="ECO:0000313" key="10">
    <source>
        <dbReference type="Proteomes" id="UP000800035"/>
    </source>
</evidence>
<organism evidence="9 10">
    <name type="scientific">Byssothecium circinans</name>
    <dbReference type="NCBI Taxonomy" id="147558"/>
    <lineage>
        <taxon>Eukaryota</taxon>
        <taxon>Fungi</taxon>
        <taxon>Dikarya</taxon>
        <taxon>Ascomycota</taxon>
        <taxon>Pezizomycotina</taxon>
        <taxon>Dothideomycetes</taxon>
        <taxon>Pleosporomycetidae</taxon>
        <taxon>Pleosporales</taxon>
        <taxon>Massarineae</taxon>
        <taxon>Massarinaceae</taxon>
        <taxon>Byssothecium</taxon>
    </lineage>
</organism>
<feature type="transmembrane region" description="Helical" evidence="7">
    <location>
        <begin position="93"/>
        <end position="115"/>
    </location>
</feature>
<feature type="transmembrane region" description="Helical" evidence="7">
    <location>
        <begin position="15"/>
        <end position="35"/>
    </location>
</feature>
<dbReference type="PANTHER" id="PTHR33048:SF155">
    <property type="entry name" value="INTEGRAL MEMBRANE PROTEIN"/>
    <property type="match status" value="1"/>
</dbReference>
<evidence type="ECO:0000256" key="6">
    <source>
        <dbReference type="SAM" id="MobiDB-lite"/>
    </source>
</evidence>
<keyword evidence="3 7" id="KW-1133">Transmembrane helix</keyword>
<evidence type="ECO:0000256" key="2">
    <source>
        <dbReference type="ARBA" id="ARBA00022692"/>
    </source>
</evidence>
<accession>A0A6A5TIQ8</accession>
<evidence type="ECO:0000256" key="7">
    <source>
        <dbReference type="SAM" id="Phobius"/>
    </source>
</evidence>
<feature type="transmembrane region" description="Helical" evidence="7">
    <location>
        <begin position="211"/>
        <end position="229"/>
    </location>
</feature>
<name>A0A6A5TIQ8_9PLEO</name>
<evidence type="ECO:0000256" key="4">
    <source>
        <dbReference type="ARBA" id="ARBA00023136"/>
    </source>
</evidence>
<gene>
    <name evidence="9" type="ORF">CC80DRAFT_430540</name>
</gene>
<dbReference type="AlphaFoldDB" id="A0A6A5TIQ8"/>
<evidence type="ECO:0000259" key="8">
    <source>
        <dbReference type="Pfam" id="PF20684"/>
    </source>
</evidence>
<evidence type="ECO:0000313" key="9">
    <source>
        <dbReference type="EMBL" id="KAF1948817.1"/>
    </source>
</evidence>
<evidence type="ECO:0000256" key="5">
    <source>
        <dbReference type="ARBA" id="ARBA00038359"/>
    </source>
</evidence>
<dbReference type="InterPro" id="IPR052337">
    <property type="entry name" value="SAT4-like"/>
</dbReference>
<dbReference type="GO" id="GO:0016020">
    <property type="term" value="C:membrane"/>
    <property type="evidence" value="ECO:0007669"/>
    <property type="project" value="UniProtKB-SubCell"/>
</dbReference>
<feature type="transmembrane region" description="Helical" evidence="7">
    <location>
        <begin position="127"/>
        <end position="149"/>
    </location>
</feature>
<sequence length="365" mass="40309">MPMPGPDQDRGPRLVATYVVGCAAALIFVALRFWSRISIHAIGADDWCMFVTALIYIPLTVLTSILSLNGGTRHLFYLSQDLEKTIYLTKLNWLAQAFGIFCLSLGKIAIALLIVRLLDRTSRWRKWSLYVASILTGINGLCMLVVNFAQCKDINAIWNPVLRATTECWNPTVQSNFAIYAASFNTAMDFLLAILPITLVWNLRLNVQRKIALCLFLGCGVITGIISALKTSHLRSLSERSDITWETYTLYIWTGVEITLIIVLGSLPPLRALYNNLTGQGNGTKRSGSHARSYGQRDVSGTGRSKPSYKPMDSEISHPLVSVSVPEKSHGGVTQQTLGKGEVHITRTFETVWNAPSTVPSRSSS</sequence>
<feature type="transmembrane region" description="Helical" evidence="7">
    <location>
        <begin position="177"/>
        <end position="199"/>
    </location>
</feature>
<comment type="subcellular location">
    <subcellularLocation>
        <location evidence="1">Membrane</location>
        <topology evidence="1">Multi-pass membrane protein</topology>
    </subcellularLocation>
</comment>